<organism evidence="1 2">
    <name type="scientific">Gordonia aichiensis NBRC 108223</name>
    <dbReference type="NCBI Taxonomy" id="1220583"/>
    <lineage>
        <taxon>Bacteria</taxon>
        <taxon>Bacillati</taxon>
        <taxon>Actinomycetota</taxon>
        <taxon>Actinomycetes</taxon>
        <taxon>Mycobacteriales</taxon>
        <taxon>Gordoniaceae</taxon>
        <taxon>Gordonia</taxon>
    </lineage>
</organism>
<protein>
    <submittedName>
        <fullName evidence="1">Uncharacterized protein</fullName>
    </submittedName>
</protein>
<name>L7KL32_9ACTN</name>
<reference evidence="1 2" key="1">
    <citation type="submission" date="2012-12" db="EMBL/GenBank/DDBJ databases">
        <title>Whole genome shotgun sequence of Gordonia aichiensis NBRC 108223.</title>
        <authorList>
            <person name="Isaki-Nakamura S."/>
            <person name="Hosoyama A."/>
            <person name="Tsuchikane K."/>
            <person name="Ando Y."/>
            <person name="Baba S."/>
            <person name="Ohji S."/>
            <person name="Hamada M."/>
            <person name="Tamura T."/>
            <person name="Yamazoe A."/>
            <person name="Yamazaki S."/>
            <person name="Fujita N."/>
        </authorList>
    </citation>
    <scope>NUCLEOTIDE SEQUENCE [LARGE SCALE GENOMIC DNA]</scope>
    <source>
        <strain evidence="1 2">NBRC 108223</strain>
    </source>
</reference>
<dbReference type="OrthoDB" id="3468002at2"/>
<comment type="caution">
    <text evidence="1">The sequence shown here is derived from an EMBL/GenBank/DDBJ whole genome shotgun (WGS) entry which is preliminary data.</text>
</comment>
<accession>L7KL32</accession>
<dbReference type="AlphaFoldDB" id="L7KL32"/>
<sequence length="184" mass="20765">MSDKWVTYLSLDADEKQASTAVDDIVSWLLEREVIAPMSRLDRFYGQYREGSRFAEAFDPAQVPLSAIAGGTYILFGVRAEKEWTMSTNMNSFEPPPCPQCSVPIADSRMGELMTQWNDSRTEPVTTCVECGHSDLLGNWQHILGGYCNYGSISFVNAFPLLDEFDEELLARIGPRPRKLYVHL</sequence>
<dbReference type="eggNOG" id="ENOG5030GZA">
    <property type="taxonomic scope" value="Bacteria"/>
</dbReference>
<gene>
    <name evidence="1" type="ORF">GOACH_11_01210</name>
</gene>
<keyword evidence="2" id="KW-1185">Reference proteome</keyword>
<proteinExistence type="predicted"/>
<dbReference type="RefSeq" id="WP_005175380.1">
    <property type="nucleotide sequence ID" value="NZ_BANR01000011.1"/>
</dbReference>
<dbReference type="EMBL" id="BANR01000011">
    <property type="protein sequence ID" value="GAC49324.1"/>
    <property type="molecule type" value="Genomic_DNA"/>
</dbReference>
<dbReference type="Proteomes" id="UP000010988">
    <property type="component" value="Unassembled WGS sequence"/>
</dbReference>
<evidence type="ECO:0000313" key="1">
    <source>
        <dbReference type="EMBL" id="GAC49324.1"/>
    </source>
</evidence>
<evidence type="ECO:0000313" key="2">
    <source>
        <dbReference type="Proteomes" id="UP000010988"/>
    </source>
</evidence>